<evidence type="ECO:0000313" key="4">
    <source>
        <dbReference type="EMBL" id="MTI24454.1"/>
    </source>
</evidence>
<dbReference type="PROSITE" id="PS51257">
    <property type="entry name" value="PROKAR_LIPOPROTEIN"/>
    <property type="match status" value="1"/>
</dbReference>
<dbReference type="InterPro" id="IPR014756">
    <property type="entry name" value="Ig_E-set"/>
</dbReference>
<evidence type="ECO:0000313" key="5">
    <source>
        <dbReference type="Proteomes" id="UP000798808"/>
    </source>
</evidence>
<feature type="chain" id="PRO_5045774544" description="Fibrobacter succinogenes major paralogous domain-containing protein" evidence="1">
    <location>
        <begin position="27"/>
        <end position="356"/>
    </location>
</feature>
<dbReference type="InterPro" id="IPR011871">
    <property type="entry name" value="Fib_succ_major"/>
</dbReference>
<dbReference type="SUPFAM" id="SSF81296">
    <property type="entry name" value="E set domains"/>
    <property type="match status" value="1"/>
</dbReference>
<organism evidence="4 5">
    <name type="scientific">Fulvivirga kasyanovii</name>
    <dbReference type="NCBI Taxonomy" id="396812"/>
    <lineage>
        <taxon>Bacteria</taxon>
        <taxon>Pseudomonadati</taxon>
        <taxon>Bacteroidota</taxon>
        <taxon>Cytophagia</taxon>
        <taxon>Cytophagales</taxon>
        <taxon>Fulvivirgaceae</taxon>
        <taxon>Fulvivirga</taxon>
    </lineage>
</organism>
<evidence type="ECO:0000256" key="1">
    <source>
        <dbReference type="SAM" id="SignalP"/>
    </source>
</evidence>
<keyword evidence="5" id="KW-1185">Reference proteome</keyword>
<dbReference type="CDD" id="cd00603">
    <property type="entry name" value="IPT_PCSR"/>
    <property type="match status" value="1"/>
</dbReference>
<reference evidence="4 5" key="1">
    <citation type="submission" date="2019-02" db="EMBL/GenBank/DDBJ databases">
        <authorList>
            <person name="Goldberg S.R."/>
            <person name="Haltli B.A."/>
            <person name="Correa H."/>
            <person name="Russell K.G."/>
        </authorList>
    </citation>
    <scope>NUCLEOTIDE SEQUENCE [LARGE SCALE GENOMIC DNA]</scope>
    <source>
        <strain evidence="4 5">JCM 16186</strain>
    </source>
</reference>
<sequence length="356" mass="37595">MKNTFAEFVKNSLLALTLLTIVSVFSSCGGDDDGDPEPQQPTITSIEPAKGEVGDVVKITGTNFSTTVSNNKVSFNGVEASITSATATEIKTTVPATATTGKVTVTVVGVDPVTSTSDFVVFDCSVLTLTLTSGGYSIEAEASGGTAPYEYALDNGSYQSESSFDVDAVDHTVKVKDANGCEATAIITAATLKTYTDERDGQTYSVVKIGDQVWLGENFALNTNTADSTSSWCPGDVAANCDTYGRLYTWYVASEMAPEGWRLPSQADWEALIAEVGGEATAGKALKEGSFGLQRASYRDENGSFGTLGVVGQYWSSQVDPDDNALMINYEISSSDAIDNYSLLGKVAISVRLIKE</sequence>
<comment type="caution">
    <text evidence="4">The sequence shown here is derived from an EMBL/GenBank/DDBJ whole genome shotgun (WGS) entry which is preliminary data.</text>
</comment>
<dbReference type="Pfam" id="PF01833">
    <property type="entry name" value="TIG"/>
    <property type="match status" value="1"/>
</dbReference>
<keyword evidence="1" id="KW-0732">Signal</keyword>
<evidence type="ECO:0008006" key="6">
    <source>
        <dbReference type="Google" id="ProtNLM"/>
    </source>
</evidence>
<dbReference type="Pfam" id="PF09603">
    <property type="entry name" value="Fib_succ_major"/>
    <property type="match status" value="1"/>
</dbReference>
<accession>A0ABW9RM77</accession>
<dbReference type="InterPro" id="IPR013783">
    <property type="entry name" value="Ig-like_fold"/>
</dbReference>
<dbReference type="NCBIfam" id="TIGR02145">
    <property type="entry name" value="Fib_succ_major"/>
    <property type="match status" value="1"/>
</dbReference>
<gene>
    <name evidence="4" type="ORF">E1163_05795</name>
</gene>
<dbReference type="EMBL" id="SMLW01000416">
    <property type="protein sequence ID" value="MTI24454.1"/>
    <property type="molecule type" value="Genomic_DNA"/>
</dbReference>
<protein>
    <recommendedName>
        <fullName evidence="6">Fibrobacter succinogenes major paralogous domain-containing protein</fullName>
    </recommendedName>
</protein>
<feature type="signal peptide" evidence="1">
    <location>
        <begin position="1"/>
        <end position="26"/>
    </location>
</feature>
<proteinExistence type="predicted"/>
<dbReference type="Gene3D" id="2.60.40.10">
    <property type="entry name" value="Immunoglobulins"/>
    <property type="match status" value="1"/>
</dbReference>
<evidence type="ECO:0000259" key="3">
    <source>
        <dbReference type="Pfam" id="PF09603"/>
    </source>
</evidence>
<dbReference type="RefSeq" id="WP_155170457.1">
    <property type="nucleotide sequence ID" value="NZ_BAAAFL010000009.1"/>
</dbReference>
<evidence type="ECO:0000259" key="2">
    <source>
        <dbReference type="Pfam" id="PF01833"/>
    </source>
</evidence>
<feature type="domain" description="IPT/TIG" evidence="2">
    <location>
        <begin position="41"/>
        <end position="117"/>
    </location>
</feature>
<dbReference type="Proteomes" id="UP000798808">
    <property type="component" value="Unassembled WGS sequence"/>
</dbReference>
<name>A0ABW9RM77_9BACT</name>
<feature type="domain" description="Fibrobacter succinogenes major paralogous" evidence="3">
    <location>
        <begin position="207"/>
        <end position="355"/>
    </location>
</feature>
<dbReference type="InterPro" id="IPR002909">
    <property type="entry name" value="IPT_dom"/>
</dbReference>